<keyword evidence="3" id="KW-1185">Reference proteome</keyword>
<protein>
    <recommendedName>
        <fullName evidence="4">Phosphatase</fullName>
    </recommendedName>
</protein>
<comment type="caution">
    <text evidence="2">The sequence shown here is derived from an EMBL/GenBank/DDBJ whole genome shotgun (WGS) entry which is preliminary data.</text>
</comment>
<dbReference type="AlphaFoldDB" id="A0A2M9CY84"/>
<accession>A0A2M9CY84</accession>
<feature type="region of interest" description="Disordered" evidence="1">
    <location>
        <begin position="164"/>
        <end position="197"/>
    </location>
</feature>
<name>A0A2M9CY84_9CELL</name>
<feature type="region of interest" description="Disordered" evidence="1">
    <location>
        <begin position="8"/>
        <end position="27"/>
    </location>
</feature>
<reference evidence="2 3" key="1">
    <citation type="submission" date="2017-11" db="EMBL/GenBank/DDBJ databases">
        <title>Genomic Encyclopedia of Archaeal and Bacterial Type Strains, Phase II (KMG-II): From Individual Species to Whole Genera.</title>
        <authorList>
            <person name="Goeker M."/>
        </authorList>
    </citation>
    <scope>NUCLEOTIDE SEQUENCE [LARGE SCALE GENOMIC DNA]</scope>
    <source>
        <strain evidence="2 3">DSM 25478</strain>
    </source>
</reference>
<organism evidence="2 3">
    <name type="scientific">Sediminihabitans luteus</name>
    <dbReference type="NCBI Taxonomy" id="1138585"/>
    <lineage>
        <taxon>Bacteria</taxon>
        <taxon>Bacillati</taxon>
        <taxon>Actinomycetota</taxon>
        <taxon>Actinomycetes</taxon>
        <taxon>Micrococcales</taxon>
        <taxon>Cellulomonadaceae</taxon>
        <taxon>Sediminihabitans</taxon>
    </lineage>
</organism>
<gene>
    <name evidence="2" type="ORF">CLV28_0068</name>
</gene>
<sequence length="197" mass="20888">MGWFRRTMARLSGTPHESAAPVAPPAPAAPTSAEILAAVDRVQERLDASVPRAVTARVQRISDTVDEMVPRLDRLAVGSAQAHTVVATATSYLPEAVGAYLRLPRDFADTRPVDQGRTALMLLCDQLDLLGSTLDRISDAVSRQDADALVAHGRFLADTLGRSSITLPDVPADPTAPADPPAPAHQPAHRPTNQDPA</sequence>
<evidence type="ECO:0000313" key="3">
    <source>
        <dbReference type="Proteomes" id="UP000231693"/>
    </source>
</evidence>
<evidence type="ECO:0000256" key="1">
    <source>
        <dbReference type="SAM" id="MobiDB-lite"/>
    </source>
</evidence>
<evidence type="ECO:0008006" key="4">
    <source>
        <dbReference type="Google" id="ProtNLM"/>
    </source>
</evidence>
<proteinExistence type="predicted"/>
<dbReference type="Proteomes" id="UP000231693">
    <property type="component" value="Unassembled WGS sequence"/>
</dbReference>
<dbReference type="RefSeq" id="WP_203968267.1">
    <property type="nucleotide sequence ID" value="NZ_BOOX01000015.1"/>
</dbReference>
<dbReference type="EMBL" id="PGFE01000001">
    <property type="protein sequence ID" value="PJJ76860.1"/>
    <property type="molecule type" value="Genomic_DNA"/>
</dbReference>
<evidence type="ECO:0000313" key="2">
    <source>
        <dbReference type="EMBL" id="PJJ76860.1"/>
    </source>
</evidence>